<reference evidence="2" key="1">
    <citation type="submission" date="2013-11" db="EMBL/GenBank/DDBJ databases">
        <title>Genome sequencing of Bartonella spp. isolated from human blood.</title>
        <authorList>
            <person name="Raoult D."/>
        </authorList>
    </citation>
    <scope>NUCLEOTIDE SEQUENCE</scope>
    <source>
        <strain evidence="2">BM1374165</strain>
    </source>
</reference>
<evidence type="ECO:0000313" key="2">
    <source>
        <dbReference type="Proteomes" id="UP000019801"/>
    </source>
</evidence>
<dbReference type="STRING" id="38323.BM1374165_00159"/>
<dbReference type="Proteomes" id="UP000019801">
    <property type="component" value="Chromosome I"/>
</dbReference>
<name>X5MEB7_BARHN</name>
<dbReference type="EMBL" id="HG969191">
    <property type="protein sequence ID" value="CDO46184.1"/>
    <property type="molecule type" value="Genomic_DNA"/>
</dbReference>
<organism evidence="1 2">
    <name type="scientific">Bartonella henselae</name>
    <name type="common">Rochalimaea henselae</name>
    <dbReference type="NCBI Taxonomy" id="38323"/>
    <lineage>
        <taxon>Bacteria</taxon>
        <taxon>Pseudomonadati</taxon>
        <taxon>Pseudomonadota</taxon>
        <taxon>Alphaproteobacteria</taxon>
        <taxon>Hyphomicrobiales</taxon>
        <taxon>Bartonellaceae</taxon>
        <taxon>Bartonella</taxon>
    </lineage>
</organism>
<dbReference type="RefSeq" id="WP_172642073.1">
    <property type="nucleotide sequence ID" value="NZ_JAUDZC010000043.1"/>
</dbReference>
<dbReference type="KEGG" id="bhn:PRJBM_00160"/>
<protein>
    <submittedName>
        <fullName evidence="1">Surface protein/adhesin</fullName>
    </submittedName>
</protein>
<dbReference type="KEGG" id="bhs:BM1374165_00159"/>
<dbReference type="PATRIC" id="fig|38323.3.peg.178"/>
<evidence type="ECO:0000313" key="1">
    <source>
        <dbReference type="EMBL" id="CDO46184.1"/>
    </source>
</evidence>
<sequence length="52" mass="5531">MMKIQGIINVSNTSDSFSKMQRNVSGNSVIFGNNVNAKVVGNVVIGSKAEVF</sequence>
<dbReference type="AlphaFoldDB" id="X5MEB7"/>
<accession>X5MEB7</accession>
<proteinExistence type="predicted"/>
<gene>
    <name evidence="1" type="primary">badA4</name>
    <name evidence="1" type="ORF">BM1374165_00159</name>
</gene>